<dbReference type="InterPro" id="IPR017853">
    <property type="entry name" value="GH"/>
</dbReference>
<dbReference type="Pfam" id="PF22666">
    <property type="entry name" value="Glyco_hydro_2_N2"/>
    <property type="match status" value="1"/>
</dbReference>
<dbReference type="AlphaFoldDB" id="A0A5B8VTW7"/>
<evidence type="ECO:0000256" key="3">
    <source>
        <dbReference type="ARBA" id="ARBA00023295"/>
    </source>
</evidence>
<reference evidence="7 8" key="1">
    <citation type="journal article" date="2017" name="Int. J. Syst. Evol. Microbiol.">
        <title>Arachidicoccus ginsenosidivorans sp. nov., with ginsenoside-converting activity isolated from ginseng cultivating soil.</title>
        <authorList>
            <person name="Siddiqi M.Z."/>
            <person name="Aslam Z."/>
            <person name="Im W.T."/>
        </authorList>
    </citation>
    <scope>NUCLEOTIDE SEQUENCE [LARGE SCALE GENOMIC DNA]</scope>
    <source>
        <strain evidence="7 8">Gsoil 809</strain>
    </source>
</reference>
<evidence type="ECO:0000259" key="5">
    <source>
        <dbReference type="Pfam" id="PF18368"/>
    </source>
</evidence>
<keyword evidence="8" id="KW-1185">Reference proteome</keyword>
<dbReference type="OrthoDB" id="9801077at2"/>
<dbReference type="InterPro" id="IPR013783">
    <property type="entry name" value="Ig-like_fold"/>
</dbReference>
<dbReference type="InterPro" id="IPR054593">
    <property type="entry name" value="Beta-mannosidase-like_N2"/>
</dbReference>
<dbReference type="GO" id="GO:0004553">
    <property type="term" value="F:hydrolase activity, hydrolyzing O-glycosyl compounds"/>
    <property type="evidence" value="ECO:0007669"/>
    <property type="project" value="InterPro"/>
</dbReference>
<keyword evidence="2 7" id="KW-0378">Hydrolase</keyword>
<comment type="similarity">
    <text evidence="1">Belongs to the glycosyl hydrolase 2 family.</text>
</comment>
<dbReference type="Pfam" id="PF02836">
    <property type="entry name" value="Glyco_hydro_2_C"/>
    <property type="match status" value="1"/>
</dbReference>
<evidence type="ECO:0000259" key="6">
    <source>
        <dbReference type="Pfam" id="PF22666"/>
    </source>
</evidence>
<dbReference type="Gene3D" id="2.60.120.260">
    <property type="entry name" value="Galactose-binding domain-like"/>
    <property type="match status" value="1"/>
</dbReference>
<evidence type="ECO:0000259" key="4">
    <source>
        <dbReference type="Pfam" id="PF02836"/>
    </source>
</evidence>
<organism evidence="7 8">
    <name type="scientific">Arachidicoccus ginsenosidivorans</name>
    <dbReference type="NCBI Taxonomy" id="496057"/>
    <lineage>
        <taxon>Bacteria</taxon>
        <taxon>Pseudomonadati</taxon>
        <taxon>Bacteroidota</taxon>
        <taxon>Chitinophagia</taxon>
        <taxon>Chitinophagales</taxon>
        <taxon>Chitinophagaceae</taxon>
        <taxon>Arachidicoccus</taxon>
    </lineage>
</organism>
<dbReference type="InterPro" id="IPR036156">
    <property type="entry name" value="Beta-gal/glucu_dom_sf"/>
</dbReference>
<dbReference type="EMBL" id="CP042434">
    <property type="protein sequence ID" value="QEC74362.1"/>
    <property type="molecule type" value="Genomic_DNA"/>
</dbReference>
<dbReference type="SUPFAM" id="SSF49785">
    <property type="entry name" value="Galactose-binding domain-like"/>
    <property type="match status" value="1"/>
</dbReference>
<dbReference type="SUPFAM" id="SSF49303">
    <property type="entry name" value="beta-Galactosidase/glucuronidase domain"/>
    <property type="match status" value="3"/>
</dbReference>
<feature type="domain" description="Exo-beta-D-glucosaminidase Ig-fold" evidence="5">
    <location>
        <begin position="809"/>
        <end position="906"/>
    </location>
</feature>
<dbReference type="PANTHER" id="PTHR43536">
    <property type="entry name" value="MANNOSYLGLYCOPROTEIN ENDO-BETA-MANNOSIDASE"/>
    <property type="match status" value="1"/>
</dbReference>
<proteinExistence type="inferred from homology"/>
<dbReference type="Pfam" id="PF18368">
    <property type="entry name" value="Ig_GlcNase"/>
    <property type="match status" value="1"/>
</dbReference>
<evidence type="ECO:0000313" key="8">
    <source>
        <dbReference type="Proteomes" id="UP000321291"/>
    </source>
</evidence>
<dbReference type="InterPro" id="IPR043534">
    <property type="entry name" value="EBDG/EBM"/>
</dbReference>
<protein>
    <submittedName>
        <fullName evidence="7">Glycosyl hydrolase</fullName>
    </submittedName>
</protein>
<accession>A0A5B8VTW7</accession>
<dbReference type="GO" id="GO:0005975">
    <property type="term" value="P:carbohydrate metabolic process"/>
    <property type="evidence" value="ECO:0007669"/>
    <property type="project" value="InterPro"/>
</dbReference>
<gene>
    <name evidence="7" type="ORF">FSB73_19460</name>
</gene>
<dbReference type="InterPro" id="IPR006103">
    <property type="entry name" value="Glyco_hydro_2_cat"/>
</dbReference>
<dbReference type="Gene3D" id="3.20.20.80">
    <property type="entry name" value="Glycosidases"/>
    <property type="match status" value="1"/>
</dbReference>
<feature type="domain" description="Beta-mannosidase-like galactose-binding" evidence="6">
    <location>
        <begin position="57"/>
        <end position="220"/>
    </location>
</feature>
<keyword evidence="3" id="KW-0326">Glycosidase</keyword>
<feature type="domain" description="Glycoside hydrolase family 2 catalytic" evidence="4">
    <location>
        <begin position="392"/>
        <end position="528"/>
    </location>
</feature>
<dbReference type="Gene3D" id="2.60.40.10">
    <property type="entry name" value="Immunoglobulins"/>
    <property type="match status" value="2"/>
</dbReference>
<evidence type="ECO:0000256" key="1">
    <source>
        <dbReference type="ARBA" id="ARBA00007401"/>
    </source>
</evidence>
<name>A0A5B8VTW7_9BACT</name>
<dbReference type="SUPFAM" id="SSF51445">
    <property type="entry name" value="(Trans)glycosidases"/>
    <property type="match status" value="1"/>
</dbReference>
<dbReference type="InterPro" id="IPR008979">
    <property type="entry name" value="Galactose-bd-like_sf"/>
</dbReference>
<sequence length="944" mass="106535">MLTLGYSLPAISQHPTQLLNGNGQKTELNNGWFFKKATELSAGKTLGKWGEAGQKLKDWEPATVPGTILTSLLNNKKIPDPFYAMNNNRIPDIFNTGRDFYTYWFVKDFQLSDISDLKKGDQYFLHLRGVNYGFDAYLNGHRLNPKTLKGMFIRRSFNITKFLSNKGLNRLAIIVYPPDPVGNPNGGQGGDGTIAKNVAHQYVAGWDWIQPVRDRNTGIWDKIWITKQGAVQLMDPHIVTQVPGKRMPDDPHQAPAVIVSALTLHNSSNKQVTGTASFSIDGRTIKKYVSLNPGEIKEVHFDPDTIIHPRLWWPNGMGILNPGEQGGQAKASRTGDDHPTYNINNPNYQASLYLAGFRFTLQDEVISDSLSLQVGIRQLTHRWNDRTRSMEVLVNGQPLFIRGGNWIVSDAMLRLSKERYDAEVRFHRDMGLNLIRVWGGALTERPEFYQACDKYGLLVMQDFWGSGDCNGRWQDPKKKDDIWTRRDYPDDHTLFLASAADQIRMLRNHSSLAIWCGGNEITLAPDLQNGLQDSLLPLLDTTRWYIDFSNSDSMSFNTLGGNGDGPYGIQSLKTFWAHRTYPFNSEIGSVGIGDSTSLARFLPKSSLPVRLPEPDAKNGYDHTTLIDSVWQYHKYIGYDHYINKYGKPGSVSKFAQIAQLINYNQYRALMEGFTAHQWDWYTGFIIWKTQNPWTAMRGQMYDYYLDPNSCLYGLKKGAEKIHLMFNPADSGVYIVNNTYKTVRNLVMDIKVSHFDGDTKLITRTITQAIAQHPKLLLKLSGALSRPAAAKGLLLSLRLLDLHKNIVSNNIYWTSDADGNYSGLQDMAKATVAIKANWTINKAGQKQITVRFTNPARAVPAFFNRISLVNKVSGKRILPSFYSDNYITLLPGDSSTIYIDPPNTSLQSTLVHPNQGKAVFTPTKWQDMQLAIEGWNLPEKKVPIE</sequence>
<dbReference type="PANTHER" id="PTHR43536:SF1">
    <property type="entry name" value="MANNOSYLGLYCOPROTEIN ENDO-BETA-MANNOSIDASE"/>
    <property type="match status" value="1"/>
</dbReference>
<evidence type="ECO:0000256" key="2">
    <source>
        <dbReference type="ARBA" id="ARBA00022801"/>
    </source>
</evidence>
<dbReference type="Proteomes" id="UP000321291">
    <property type="component" value="Chromosome"/>
</dbReference>
<dbReference type="InterPro" id="IPR041351">
    <property type="entry name" value="Ig_GlcNase"/>
</dbReference>
<dbReference type="KEGG" id="agi:FSB73_19460"/>
<evidence type="ECO:0000313" key="7">
    <source>
        <dbReference type="EMBL" id="QEC74362.1"/>
    </source>
</evidence>